<dbReference type="InterPro" id="IPR001375">
    <property type="entry name" value="Peptidase_S9_cat"/>
</dbReference>
<dbReference type="InterPro" id="IPR029058">
    <property type="entry name" value="AB_hydrolase_fold"/>
</dbReference>
<dbReference type="GO" id="GO:0006508">
    <property type="term" value="P:proteolysis"/>
    <property type="evidence" value="ECO:0007669"/>
    <property type="project" value="InterPro"/>
</dbReference>
<accession>A0A0D0MS79</accession>
<dbReference type="Gene3D" id="1.20.1440.110">
    <property type="entry name" value="acylaminoacyl peptidase"/>
    <property type="match status" value="1"/>
</dbReference>
<dbReference type="RefSeq" id="WP_042577779.1">
    <property type="nucleotide sequence ID" value="NZ_JXQQ01000010.1"/>
</dbReference>
<gene>
    <name evidence="2" type="ORF">RT97_05680</name>
</gene>
<dbReference type="GO" id="GO:0008236">
    <property type="term" value="F:serine-type peptidase activity"/>
    <property type="evidence" value="ECO:0007669"/>
    <property type="project" value="InterPro"/>
</dbReference>
<name>A0A0D0MS79_VARPD</name>
<evidence type="ECO:0000313" key="3">
    <source>
        <dbReference type="Proteomes" id="UP000032067"/>
    </source>
</evidence>
<dbReference type="Proteomes" id="UP000032067">
    <property type="component" value="Unassembled WGS sequence"/>
</dbReference>
<protein>
    <recommendedName>
        <fullName evidence="1">Peptidase S9 prolyl oligopeptidase catalytic domain-containing protein</fullName>
    </recommendedName>
</protein>
<reference evidence="2 3" key="1">
    <citation type="submission" date="2014-12" db="EMBL/GenBank/DDBJ databases">
        <title>16Stimator: statistical estimation of ribosomal gene copy numbers from draft genome assemblies.</title>
        <authorList>
            <person name="Perisin M.A."/>
            <person name="Vetter M."/>
            <person name="Gilbert J.A."/>
            <person name="Bergelson J."/>
        </authorList>
    </citation>
    <scope>NUCLEOTIDE SEQUENCE [LARGE SCALE GENOMIC DNA]</scope>
    <source>
        <strain evidence="2 3">MEDvA23</strain>
    </source>
</reference>
<sequence>MFNYFKVYSWNLALSMALDAGANMDEIDRACCALRDVEDDSAHANDYFQAWAGAGAKLAQAAAVDEKTGHLLSAGEKYRRACVMYITAERIPAHDHPPRLAAYDELLWTFRKFVECAGANCEKVSVPFGDSFLPALMVSVGSADQPAPCIVHFNGLDGVKEYLYLCGLPALLSQRGVSILLVDNPGVGEALRKNGLHNAPEAEIPAGACVDHLETRADVDKTRIGMMALSLGGYHAPRATAFEPRFACCVAWGANHDWPTRFRKRVAGTLQAQNSVPHYMAHNMWVLGKNSIEECAEVIDRFSLDGVVERIRVPIYITHGEDDRQISVAEARRTYDGCVNSPRRELRIFTAEEGGEQHCSIGNMSLATNAMADWIADVLKTV</sequence>
<dbReference type="Pfam" id="PF00326">
    <property type="entry name" value="Peptidase_S9"/>
    <property type="match status" value="1"/>
</dbReference>
<dbReference type="PANTHER" id="PTHR22946">
    <property type="entry name" value="DIENELACTONE HYDROLASE DOMAIN-CONTAINING PROTEIN-RELATED"/>
    <property type="match status" value="1"/>
</dbReference>
<organism evidence="2 3">
    <name type="scientific">Variovorax paradoxus</name>
    <dbReference type="NCBI Taxonomy" id="34073"/>
    <lineage>
        <taxon>Bacteria</taxon>
        <taxon>Pseudomonadati</taxon>
        <taxon>Pseudomonadota</taxon>
        <taxon>Betaproteobacteria</taxon>
        <taxon>Burkholderiales</taxon>
        <taxon>Comamonadaceae</taxon>
        <taxon>Variovorax</taxon>
    </lineage>
</organism>
<dbReference type="Gene3D" id="3.40.50.1820">
    <property type="entry name" value="alpha/beta hydrolase"/>
    <property type="match status" value="1"/>
</dbReference>
<dbReference type="PANTHER" id="PTHR22946:SF12">
    <property type="entry name" value="CONIDIAL PIGMENT BIOSYNTHESIS PROTEIN AYG1 (AFU_ORTHOLOGUE AFUA_2G17550)"/>
    <property type="match status" value="1"/>
</dbReference>
<evidence type="ECO:0000313" key="2">
    <source>
        <dbReference type="EMBL" id="KIQ35361.1"/>
    </source>
</evidence>
<dbReference type="EMBL" id="JXQQ01000010">
    <property type="protein sequence ID" value="KIQ35361.1"/>
    <property type="molecule type" value="Genomic_DNA"/>
</dbReference>
<evidence type="ECO:0000259" key="1">
    <source>
        <dbReference type="Pfam" id="PF00326"/>
    </source>
</evidence>
<feature type="domain" description="Peptidase S9 prolyl oligopeptidase catalytic" evidence="1">
    <location>
        <begin position="170"/>
        <end position="379"/>
    </location>
</feature>
<dbReference type="InterPro" id="IPR050261">
    <property type="entry name" value="FrsA_esterase"/>
</dbReference>
<proteinExistence type="predicted"/>
<dbReference type="OrthoDB" id="9812921at2"/>
<comment type="caution">
    <text evidence="2">The sequence shown here is derived from an EMBL/GenBank/DDBJ whole genome shotgun (WGS) entry which is preliminary data.</text>
</comment>
<dbReference type="AlphaFoldDB" id="A0A0D0MS79"/>
<dbReference type="SUPFAM" id="SSF53474">
    <property type="entry name" value="alpha/beta-Hydrolases"/>
    <property type="match status" value="1"/>
</dbReference>